<evidence type="ECO:0000256" key="1">
    <source>
        <dbReference type="SAM" id="MobiDB-lite"/>
    </source>
</evidence>
<protein>
    <recommendedName>
        <fullName evidence="2">DUF3071 domain-containing protein</fullName>
    </recommendedName>
</protein>
<accession>A0A8H9H8G5</accession>
<dbReference type="RefSeq" id="WP_080462721.1">
    <property type="nucleotide sequence ID" value="NZ_BMNJ01000003.1"/>
</dbReference>
<sequence>MIELELLGANGDTVVLTDADGERYSVVIDDALRAAVRRDRIAALPQPTDAAPTDSPVRPKDLQSLMRAGASAEEVSVATGMDLEHVRKYEGPVIAERRWAVQQAQACRIGWGKDSPVLGDLVVDRLATRAVTPASLEWDAMREGRDPWRICLTFVQGAQEKQARWLLDLSARTVTALDDEARWLTEAASPSARRPDVFDQDDASPVPSAPRSSLRTSRTVPTGLPVVEKPLEGAPGGAAPALDPTDALLADLASSRGRRVEVDIPDDDPAGAEAAADPAAQDPSQGEAQVLSMEGRRRRAKGSSNHPAGKRRGGAAESQERGSDSAEDSKGPGTKGSRSRRGRAVEPEDVSDPTTEVAAVARVSGVLQEALPEMPQAPAKPKRRARRSVPSWDEIVFGAKPE</sequence>
<dbReference type="Proteomes" id="UP000614239">
    <property type="component" value="Unassembled WGS sequence"/>
</dbReference>
<evidence type="ECO:0000259" key="2">
    <source>
        <dbReference type="Pfam" id="PF11268"/>
    </source>
</evidence>
<dbReference type="AlphaFoldDB" id="A0A8H9H8G5"/>
<dbReference type="Pfam" id="PF11268">
    <property type="entry name" value="DUF3071"/>
    <property type="match status" value="1"/>
</dbReference>
<feature type="compositionally biased region" description="Low complexity" evidence="1">
    <location>
        <begin position="271"/>
        <end position="283"/>
    </location>
</feature>
<name>A0A8H9H8G5_9ACTO</name>
<dbReference type="EMBL" id="BMNJ01000003">
    <property type="protein sequence ID" value="GGO97499.1"/>
    <property type="molecule type" value="Genomic_DNA"/>
</dbReference>
<reference evidence="3" key="1">
    <citation type="journal article" date="2014" name="Int. J. Syst. Evol. Microbiol.">
        <title>Complete genome sequence of Corynebacterium casei LMG S-19264T (=DSM 44701T), isolated from a smear-ripened cheese.</title>
        <authorList>
            <consortium name="US DOE Joint Genome Institute (JGI-PGF)"/>
            <person name="Walter F."/>
            <person name="Albersmeier A."/>
            <person name="Kalinowski J."/>
            <person name="Ruckert C."/>
        </authorList>
    </citation>
    <scope>NUCLEOTIDE SEQUENCE</scope>
    <source>
        <strain evidence="3">CGMCC 4.7372</strain>
    </source>
</reference>
<feature type="region of interest" description="Disordered" evidence="1">
    <location>
        <begin position="258"/>
        <end position="402"/>
    </location>
</feature>
<reference evidence="3" key="2">
    <citation type="submission" date="2020-09" db="EMBL/GenBank/DDBJ databases">
        <authorList>
            <person name="Sun Q."/>
            <person name="Zhou Y."/>
        </authorList>
    </citation>
    <scope>NUCLEOTIDE SEQUENCE</scope>
    <source>
        <strain evidence="3">CGMCC 4.7372</strain>
    </source>
</reference>
<gene>
    <name evidence="3" type="ORF">GCM10011612_10170</name>
</gene>
<evidence type="ECO:0000313" key="3">
    <source>
        <dbReference type="EMBL" id="GGO97499.1"/>
    </source>
</evidence>
<feature type="compositionally biased region" description="Polar residues" evidence="1">
    <location>
        <begin position="210"/>
        <end position="220"/>
    </location>
</feature>
<dbReference type="InterPro" id="IPR047682">
    <property type="entry name" value="SepH-like"/>
</dbReference>
<organism evidence="3 4">
    <name type="scientific">Actinomyces gaoshouyii</name>
    <dbReference type="NCBI Taxonomy" id="1960083"/>
    <lineage>
        <taxon>Bacteria</taxon>
        <taxon>Bacillati</taxon>
        <taxon>Actinomycetota</taxon>
        <taxon>Actinomycetes</taxon>
        <taxon>Actinomycetales</taxon>
        <taxon>Actinomycetaceae</taxon>
        <taxon>Actinomyces</taxon>
    </lineage>
</organism>
<evidence type="ECO:0000313" key="4">
    <source>
        <dbReference type="Proteomes" id="UP000614239"/>
    </source>
</evidence>
<feature type="compositionally biased region" description="Basic and acidic residues" evidence="1">
    <location>
        <begin position="318"/>
        <end position="330"/>
    </location>
</feature>
<dbReference type="OrthoDB" id="5180791at2"/>
<proteinExistence type="predicted"/>
<feature type="region of interest" description="Disordered" evidence="1">
    <location>
        <begin position="187"/>
        <end position="243"/>
    </location>
</feature>
<dbReference type="NCBIfam" id="NF040712">
    <property type="entry name" value="SepH"/>
    <property type="match status" value="1"/>
</dbReference>
<dbReference type="KEGG" id="actp:B6G06_05100"/>
<feature type="domain" description="DUF3071" evidence="2">
    <location>
        <begin position="1"/>
        <end position="166"/>
    </location>
</feature>
<comment type="caution">
    <text evidence="3">The sequence shown here is derived from an EMBL/GenBank/DDBJ whole genome shotgun (WGS) entry which is preliminary data.</text>
</comment>
<dbReference type="InterPro" id="IPR021421">
    <property type="entry name" value="DUF3071"/>
</dbReference>
<keyword evidence="4" id="KW-1185">Reference proteome</keyword>